<accession>A0ABR7MYU6</accession>
<sequence>MSEKKENVTQNKEPGRIKRSFTSRQFKSGAYSSVITVIVIALVVVVNMVFNKLDLSTDLTSDSLFTLTKDSQKVLKDVKDDITIYYMVAKGEEQDYIQRVIKQYNKISDHIKVVTKDPVVYPNFSKKYVDDAVSDNDVIVVDETTGAAKYVSCDDMLYQDQYSYYTSGSSEQYLDVEGQVTSAIQNVLSTDKKKIYVVTGHDEQSISDSLSKTLEKMNVDVQDISLVTQKKVPDDCSLLIEYGPQSDLRDSEKTVIMDYLKKGGTAILMPGYVEKETPNIDEILDYYGMSIQKGIIYEGVGHYENYLNWIVPTINTDADVMSKFGDKDYVVIGSSQGIKEQKSSSLRNGLKLTDILTTSKQSLLKKDPSSQNTDKEKGDLDGPFATGVYAEETLDEGTTKLTVIATNEVQDNLMENVISGMLGDSKDGTAATSIEAKSLSYSTITMSAGSAILWSIVLVILVPVGLLLAGFAIWFTRRRK</sequence>
<protein>
    <submittedName>
        <fullName evidence="4">GldG family protein</fullName>
    </submittedName>
</protein>
<organism evidence="4 5">
    <name type="scientific">Jutongia huaianensis</name>
    <dbReference type="NCBI Taxonomy" id="2763668"/>
    <lineage>
        <taxon>Bacteria</taxon>
        <taxon>Bacillati</taxon>
        <taxon>Bacillota</taxon>
        <taxon>Clostridia</taxon>
        <taxon>Lachnospirales</taxon>
        <taxon>Lachnospiraceae</taxon>
        <taxon>Jutongia</taxon>
    </lineage>
</organism>
<feature type="transmembrane region" description="Helical" evidence="1">
    <location>
        <begin position="452"/>
        <end position="475"/>
    </location>
</feature>
<keyword evidence="5" id="KW-1185">Reference proteome</keyword>
<keyword evidence="1" id="KW-0812">Transmembrane</keyword>
<evidence type="ECO:0000313" key="5">
    <source>
        <dbReference type="Proteomes" id="UP000606193"/>
    </source>
</evidence>
<dbReference type="Pfam" id="PF23357">
    <property type="entry name" value="DUF7088"/>
    <property type="match status" value="1"/>
</dbReference>
<keyword evidence="1" id="KW-1133">Transmembrane helix</keyword>
<feature type="transmembrane region" description="Helical" evidence="1">
    <location>
        <begin position="28"/>
        <end position="50"/>
    </location>
</feature>
<dbReference type="InterPro" id="IPR019196">
    <property type="entry name" value="ABC_transp_unknown"/>
</dbReference>
<evidence type="ECO:0000259" key="3">
    <source>
        <dbReference type="Pfam" id="PF23357"/>
    </source>
</evidence>
<dbReference type="EMBL" id="JACRSX010000002">
    <property type="protein sequence ID" value="MBC8561559.1"/>
    <property type="molecule type" value="Genomic_DNA"/>
</dbReference>
<dbReference type="InterPro" id="IPR055396">
    <property type="entry name" value="DUF7088"/>
</dbReference>
<dbReference type="Proteomes" id="UP000606193">
    <property type="component" value="Unassembled WGS sequence"/>
</dbReference>
<dbReference type="Pfam" id="PF09822">
    <property type="entry name" value="ABC_transp_aux"/>
    <property type="match status" value="1"/>
</dbReference>
<evidence type="ECO:0000259" key="2">
    <source>
        <dbReference type="Pfam" id="PF09822"/>
    </source>
</evidence>
<reference evidence="4 5" key="1">
    <citation type="submission" date="2020-08" db="EMBL/GenBank/DDBJ databases">
        <title>Genome public.</title>
        <authorList>
            <person name="Liu C."/>
            <person name="Sun Q."/>
        </authorList>
    </citation>
    <scope>NUCLEOTIDE SEQUENCE [LARGE SCALE GENOMIC DNA]</scope>
    <source>
        <strain evidence="4 5">NSJ-37</strain>
    </source>
</reference>
<comment type="caution">
    <text evidence="4">The sequence shown here is derived from an EMBL/GenBank/DDBJ whole genome shotgun (WGS) entry which is preliminary data.</text>
</comment>
<proteinExistence type="predicted"/>
<dbReference type="RefSeq" id="WP_249297228.1">
    <property type="nucleotide sequence ID" value="NZ_JACRSX010000002.1"/>
</dbReference>
<evidence type="ECO:0000313" key="4">
    <source>
        <dbReference type="EMBL" id="MBC8561559.1"/>
    </source>
</evidence>
<evidence type="ECO:0000256" key="1">
    <source>
        <dbReference type="SAM" id="Phobius"/>
    </source>
</evidence>
<gene>
    <name evidence="4" type="ORF">H8704_02765</name>
</gene>
<name>A0ABR7MYU6_9FIRM</name>
<feature type="domain" description="DUF7088" evidence="3">
    <location>
        <begin position="62"/>
        <end position="143"/>
    </location>
</feature>
<feature type="domain" description="ABC-type uncharacterised transport system" evidence="2">
    <location>
        <begin position="192"/>
        <end position="298"/>
    </location>
</feature>
<keyword evidence="1" id="KW-0472">Membrane</keyword>